<feature type="disulfide bond" evidence="3">
    <location>
        <begin position="546"/>
        <end position="569"/>
    </location>
</feature>
<feature type="domain" description="Kringle" evidence="4">
    <location>
        <begin position="79"/>
        <end position="154"/>
    </location>
</feature>
<reference evidence="5" key="1">
    <citation type="submission" date="2020-11" db="EMBL/GenBank/DDBJ databases">
        <authorList>
            <person name="Tran Van P."/>
        </authorList>
    </citation>
    <scope>NUCLEOTIDE SEQUENCE</scope>
</reference>
<dbReference type="AlphaFoldDB" id="A0A7R9A418"/>
<feature type="domain" description="Kringle" evidence="4">
    <location>
        <begin position="167"/>
        <end position="250"/>
    </location>
</feature>
<dbReference type="Pfam" id="PF00051">
    <property type="entry name" value="Kringle"/>
    <property type="match status" value="7"/>
</dbReference>
<sequence length="670" mass="77958">MIILYNPKYSDRLENLRKPNNFYTDGLISKQDLNYCRNPTAAERPWCFVSTDYRKWEFCDIPFCPGRKVDPECKLTEMGREYIGMVNVTKTGKRCLRWDEKGFAASLPYEMLLLSFRDPYTKMNFCRNPMSKEMPWCFVDDGDLKWEYCSIPLCERPSAPECKESLSGSEYIGAKNWTVFGAPCLPWSPPIPKLKSSPFSEISSPDNVPDDHNNCRNPDTSPGPWCFIEWTPKNQNFPLKVREACHVRSCFREEIEKTCEAEGTCNSNGFEALQIYPECRMTTLGKEYRGTQSKTQSGKKCLDWKTFPLKDIRLLLQQQLPVSDMKTLNERQYISEFISKQDLNYCRNPTSAEQPWCFVSTFENPVWGFCDIPFCPGRKEPVECKLTEEGWEYAGSTNVDADGRKCQPWLTSDPERFRHLNFLAFPDQIMDYSSNYCRNPDPKNESLWCFTEETGTLKGRRQCKVPFCYEVYERSALEGKPAQGYPECLQTAMGKEYVGTTRKTMTGRPCLRWDSQPYGKLEDFDPKLSYDDHFRFGNAASHQDFCRNPTLRKQPWCFVADPGMKWEFCDIPLCPNYPNKTECKWTHKAEEYAGTLNVTASGKPCLPWSNYESLKKFWPRFPEDVRRENHNFCRNPTGRKDLASCLVRFDGSENILEACDIQFCPFHYLH</sequence>
<dbReference type="OrthoDB" id="41905at2759"/>
<comment type="caution">
    <text evidence="3">Lacks conserved residue(s) required for the propagation of feature annotation.</text>
</comment>
<evidence type="ECO:0000256" key="3">
    <source>
        <dbReference type="PROSITE-ProRule" id="PRU00121"/>
    </source>
</evidence>
<feature type="domain" description="Kringle" evidence="4">
    <location>
        <begin position="588"/>
        <end position="664"/>
    </location>
</feature>
<dbReference type="InterPro" id="IPR050759">
    <property type="entry name" value="Serine_protease_kringle"/>
</dbReference>
<dbReference type="PROSITE" id="PS50070">
    <property type="entry name" value="KRINGLE_2"/>
    <property type="match status" value="7"/>
</dbReference>
<dbReference type="InterPro" id="IPR038178">
    <property type="entry name" value="Kringle_sf"/>
</dbReference>
<dbReference type="Proteomes" id="UP000677054">
    <property type="component" value="Unassembled WGS sequence"/>
</dbReference>
<dbReference type="SMART" id="SM00130">
    <property type="entry name" value="KR"/>
    <property type="match status" value="7"/>
</dbReference>
<dbReference type="PANTHER" id="PTHR24261:SF7">
    <property type="entry name" value="KRINGLE DOMAIN-CONTAINING PROTEIN"/>
    <property type="match status" value="1"/>
</dbReference>
<dbReference type="SUPFAM" id="SSF57440">
    <property type="entry name" value="Kringle-like"/>
    <property type="match status" value="7"/>
</dbReference>
<dbReference type="PANTHER" id="PTHR24261">
    <property type="entry name" value="PLASMINOGEN-RELATED"/>
    <property type="match status" value="1"/>
</dbReference>
<dbReference type="InterPro" id="IPR000001">
    <property type="entry name" value="Kringle"/>
</dbReference>
<proteinExistence type="predicted"/>
<dbReference type="EMBL" id="CAJPEV010001255">
    <property type="protein sequence ID" value="CAG0891666.1"/>
    <property type="molecule type" value="Genomic_DNA"/>
</dbReference>
<feature type="domain" description="Kringle" evidence="4">
    <location>
        <begin position="285"/>
        <end position="375"/>
    </location>
</feature>
<dbReference type="PROSITE" id="PS00021">
    <property type="entry name" value="KRINGLE_1"/>
    <property type="match status" value="5"/>
</dbReference>
<evidence type="ECO:0000256" key="2">
    <source>
        <dbReference type="ARBA" id="ARBA00023157"/>
    </source>
</evidence>
<keyword evidence="2 3" id="KW-1015">Disulfide bond</keyword>
<gene>
    <name evidence="5" type="ORF">DSTB1V02_LOCUS6688</name>
</gene>
<feature type="domain" description="Kringle" evidence="4">
    <location>
        <begin position="494"/>
        <end position="574"/>
    </location>
</feature>
<keyword evidence="1 3" id="KW-0420">Kringle</keyword>
<feature type="disulfide bond" evidence="3">
    <location>
        <begin position="126"/>
        <end position="149"/>
    </location>
</feature>
<feature type="domain" description="Kringle" evidence="4">
    <location>
        <begin position="389"/>
        <end position="468"/>
    </location>
</feature>
<dbReference type="InterPro" id="IPR018056">
    <property type="entry name" value="Kringle_CS"/>
</dbReference>
<evidence type="ECO:0000313" key="5">
    <source>
        <dbReference type="EMBL" id="CAD7246845.1"/>
    </source>
</evidence>
<dbReference type="Gene3D" id="2.40.20.10">
    <property type="entry name" value="Plasminogen Kringle 4"/>
    <property type="match status" value="7"/>
</dbReference>
<dbReference type="PRINTS" id="PR00018">
    <property type="entry name" value="KRINGLE"/>
</dbReference>
<dbReference type="InterPro" id="IPR013806">
    <property type="entry name" value="Kringle-like"/>
</dbReference>
<evidence type="ECO:0000259" key="4">
    <source>
        <dbReference type="PROSITE" id="PS50070"/>
    </source>
</evidence>
<feature type="disulfide bond" evidence="3">
    <location>
        <begin position="36"/>
        <end position="59"/>
    </location>
</feature>
<accession>A0A7R9A418</accession>
<evidence type="ECO:0000313" key="6">
    <source>
        <dbReference type="Proteomes" id="UP000677054"/>
    </source>
</evidence>
<organism evidence="5">
    <name type="scientific">Darwinula stevensoni</name>
    <dbReference type="NCBI Taxonomy" id="69355"/>
    <lineage>
        <taxon>Eukaryota</taxon>
        <taxon>Metazoa</taxon>
        <taxon>Ecdysozoa</taxon>
        <taxon>Arthropoda</taxon>
        <taxon>Crustacea</taxon>
        <taxon>Oligostraca</taxon>
        <taxon>Ostracoda</taxon>
        <taxon>Podocopa</taxon>
        <taxon>Podocopida</taxon>
        <taxon>Darwinulocopina</taxon>
        <taxon>Darwinuloidea</taxon>
        <taxon>Darwinulidae</taxon>
        <taxon>Darwinula</taxon>
    </lineage>
</organism>
<feature type="domain" description="Kringle" evidence="4">
    <location>
        <begin position="34"/>
        <end position="64"/>
    </location>
</feature>
<keyword evidence="6" id="KW-1185">Reference proteome</keyword>
<name>A0A7R9A418_9CRUS</name>
<dbReference type="EMBL" id="LR900772">
    <property type="protein sequence ID" value="CAD7246845.1"/>
    <property type="molecule type" value="Genomic_DNA"/>
</dbReference>
<protein>
    <recommendedName>
        <fullName evidence="4">Kringle domain-containing protein</fullName>
    </recommendedName>
</protein>
<evidence type="ECO:0000256" key="1">
    <source>
        <dbReference type="ARBA" id="ARBA00022572"/>
    </source>
</evidence>